<dbReference type="STRING" id="1088818.A0A2H9ZU88"/>
<dbReference type="Gene3D" id="3.40.50.1000">
    <property type="entry name" value="HAD superfamily/HAD-like"/>
    <property type="match status" value="1"/>
</dbReference>
<dbReference type="PROSITE" id="PS50969">
    <property type="entry name" value="FCP1"/>
    <property type="match status" value="1"/>
</dbReference>
<evidence type="ECO:0000313" key="3">
    <source>
        <dbReference type="Proteomes" id="UP000236161"/>
    </source>
</evidence>
<protein>
    <submittedName>
        <fullName evidence="2">Mitochondrial import inner membrane translocase subunit TIM50</fullName>
        <ecNumber evidence="2">3.1.3.16</ecNumber>
    </submittedName>
</protein>
<organism evidence="2 3">
    <name type="scientific">Apostasia shenzhenica</name>
    <dbReference type="NCBI Taxonomy" id="1088818"/>
    <lineage>
        <taxon>Eukaryota</taxon>
        <taxon>Viridiplantae</taxon>
        <taxon>Streptophyta</taxon>
        <taxon>Embryophyta</taxon>
        <taxon>Tracheophyta</taxon>
        <taxon>Spermatophyta</taxon>
        <taxon>Magnoliopsida</taxon>
        <taxon>Liliopsida</taxon>
        <taxon>Asparagales</taxon>
        <taxon>Orchidaceae</taxon>
        <taxon>Apostasioideae</taxon>
        <taxon>Apostasia</taxon>
    </lineage>
</organism>
<reference evidence="2 3" key="1">
    <citation type="journal article" date="2017" name="Nature">
        <title>The Apostasia genome and the evolution of orchids.</title>
        <authorList>
            <person name="Zhang G.Q."/>
            <person name="Liu K.W."/>
            <person name="Li Z."/>
            <person name="Lohaus R."/>
            <person name="Hsiao Y.Y."/>
            <person name="Niu S.C."/>
            <person name="Wang J.Y."/>
            <person name="Lin Y.C."/>
            <person name="Xu Q."/>
            <person name="Chen L.J."/>
            <person name="Yoshida K."/>
            <person name="Fujiwara S."/>
            <person name="Wang Z.W."/>
            <person name="Zhang Y.Q."/>
            <person name="Mitsuda N."/>
            <person name="Wang M."/>
            <person name="Liu G.H."/>
            <person name="Pecoraro L."/>
            <person name="Huang H.X."/>
            <person name="Xiao X.J."/>
            <person name="Lin M."/>
            <person name="Wu X.Y."/>
            <person name="Wu W.L."/>
            <person name="Chen Y.Y."/>
            <person name="Chang S.B."/>
            <person name="Sakamoto S."/>
            <person name="Ohme-Takagi M."/>
            <person name="Yagi M."/>
            <person name="Zeng S.J."/>
            <person name="Shen C.Y."/>
            <person name="Yeh C.M."/>
            <person name="Luo Y.B."/>
            <person name="Tsai W.C."/>
            <person name="Van de Peer Y."/>
            <person name="Liu Z.J."/>
        </authorList>
    </citation>
    <scope>NUCLEOTIDE SEQUENCE [LARGE SCALE GENOMIC DNA]</scope>
    <source>
        <strain evidence="3">cv. Shenzhen</strain>
        <tissue evidence="2">Stem</tissue>
    </source>
</reference>
<dbReference type="InterPro" id="IPR050365">
    <property type="entry name" value="TIM50"/>
</dbReference>
<accession>A0A2H9ZU88</accession>
<gene>
    <name evidence="2" type="primary">TIM50</name>
    <name evidence="2" type="ORF">AXF42_Ash015742</name>
</gene>
<evidence type="ECO:0000259" key="1">
    <source>
        <dbReference type="PROSITE" id="PS50969"/>
    </source>
</evidence>
<keyword evidence="3" id="KW-1185">Reference proteome</keyword>
<keyword evidence="2" id="KW-0378">Hydrolase</keyword>
<dbReference type="EMBL" id="KZ453894">
    <property type="protein sequence ID" value="PKA46848.1"/>
    <property type="molecule type" value="Genomic_DNA"/>
</dbReference>
<dbReference type="Pfam" id="PF03031">
    <property type="entry name" value="NIF"/>
    <property type="match status" value="1"/>
</dbReference>
<dbReference type="OrthoDB" id="277011at2759"/>
<dbReference type="NCBIfam" id="TIGR02251">
    <property type="entry name" value="HIF-SF_euk"/>
    <property type="match status" value="1"/>
</dbReference>
<dbReference type="AlphaFoldDB" id="A0A2H9ZU88"/>
<dbReference type="FunFam" id="3.40.50.1000:FF:000093">
    <property type="entry name" value="NLI interacting factor-like phosphatase family protein"/>
    <property type="match status" value="1"/>
</dbReference>
<dbReference type="SMART" id="SM00577">
    <property type="entry name" value="CPDc"/>
    <property type="match status" value="1"/>
</dbReference>
<dbReference type="InterPro" id="IPR011948">
    <property type="entry name" value="Dullard_phosphatase"/>
</dbReference>
<name>A0A2H9ZU88_9ASPA</name>
<sequence length="305" mass="33647">MAVQSKMASRINGACRKPRAAAASHLILTHPSSSLLRYTAAAAAAAADPSHQSLVSYSRLVEVLSPPVKRQTNPASRRIAPFSGKKRIKSSIPPPTDVTTAAAVSDEIAAVAAPRILPPPSVPRRNTMFLDLDMTLVHSKFMAPPERYDFIVRPCREDPAVAYYVLKRPGVHDFLRAAADSFEVVVFTASTKEYADLIVDWLDPEGKMIAHRLYRDSCKDVDGVKNVKDLSGLGRDLEKVVIVDDKPRSYALQPENAIPVTPFVDDLADRELERLTKFFDVAGSFDDMREAVKSFLSSWKINGER</sequence>
<evidence type="ECO:0000313" key="2">
    <source>
        <dbReference type="EMBL" id="PKA46848.1"/>
    </source>
</evidence>
<dbReference type="Proteomes" id="UP000236161">
    <property type="component" value="Unassembled WGS sequence"/>
</dbReference>
<dbReference type="EC" id="3.1.3.16" evidence="2"/>
<dbReference type="SUPFAM" id="SSF56784">
    <property type="entry name" value="HAD-like"/>
    <property type="match status" value="1"/>
</dbReference>
<dbReference type="InterPro" id="IPR023214">
    <property type="entry name" value="HAD_sf"/>
</dbReference>
<dbReference type="InterPro" id="IPR036412">
    <property type="entry name" value="HAD-like_sf"/>
</dbReference>
<dbReference type="PANTHER" id="PTHR12210">
    <property type="entry name" value="DULLARD PROTEIN PHOSPHATASE"/>
    <property type="match status" value="1"/>
</dbReference>
<dbReference type="InterPro" id="IPR004274">
    <property type="entry name" value="FCP1_dom"/>
</dbReference>
<dbReference type="CDD" id="cd07521">
    <property type="entry name" value="HAD_FCP1-like"/>
    <property type="match status" value="1"/>
</dbReference>
<feature type="domain" description="FCP1 homology" evidence="1">
    <location>
        <begin position="121"/>
        <end position="282"/>
    </location>
</feature>
<dbReference type="GO" id="GO:0004722">
    <property type="term" value="F:protein serine/threonine phosphatase activity"/>
    <property type="evidence" value="ECO:0007669"/>
    <property type="project" value="UniProtKB-EC"/>
</dbReference>
<proteinExistence type="predicted"/>